<feature type="transmembrane region" description="Helical" evidence="8">
    <location>
        <begin position="172"/>
        <end position="191"/>
    </location>
</feature>
<keyword evidence="3 7" id="KW-0997">Cell inner membrane</keyword>
<evidence type="ECO:0000256" key="4">
    <source>
        <dbReference type="ARBA" id="ARBA00022692"/>
    </source>
</evidence>
<dbReference type="EMBL" id="JAESHT010000003">
    <property type="protein sequence ID" value="MBL3672662.1"/>
    <property type="molecule type" value="Genomic_DNA"/>
</dbReference>
<feature type="domain" description="TRAP C4-dicarboxylate transport system permease DctM subunit" evidence="9">
    <location>
        <begin position="8"/>
        <end position="412"/>
    </location>
</feature>
<evidence type="ECO:0000256" key="7">
    <source>
        <dbReference type="RuleBase" id="RU369079"/>
    </source>
</evidence>
<dbReference type="PANTHER" id="PTHR33362">
    <property type="entry name" value="SIALIC ACID TRAP TRANSPORTER PERMEASE PROTEIN SIAT-RELATED"/>
    <property type="match status" value="1"/>
</dbReference>
<gene>
    <name evidence="10" type="ORF">JL111_04110</name>
</gene>
<evidence type="ECO:0000256" key="8">
    <source>
        <dbReference type="SAM" id="Phobius"/>
    </source>
</evidence>
<feature type="transmembrane region" description="Helical" evidence="8">
    <location>
        <begin position="387"/>
        <end position="412"/>
    </location>
</feature>
<keyword evidence="6 8" id="KW-0472">Membrane</keyword>
<evidence type="ECO:0000256" key="6">
    <source>
        <dbReference type="ARBA" id="ARBA00023136"/>
    </source>
</evidence>
<comment type="function">
    <text evidence="7">Part of the tripartite ATP-independent periplasmic (TRAP) transport system.</text>
</comment>
<evidence type="ECO:0000259" key="9">
    <source>
        <dbReference type="Pfam" id="PF06808"/>
    </source>
</evidence>
<keyword evidence="4 8" id="KW-0812">Transmembrane</keyword>
<organism evidence="10 11">
    <name type="scientific">Paracoccus aerius</name>
    <dbReference type="NCBI Taxonomy" id="1915382"/>
    <lineage>
        <taxon>Bacteria</taxon>
        <taxon>Pseudomonadati</taxon>
        <taxon>Pseudomonadota</taxon>
        <taxon>Alphaproteobacteria</taxon>
        <taxon>Rhodobacterales</taxon>
        <taxon>Paracoccaceae</taxon>
        <taxon>Paracoccus</taxon>
    </lineage>
</organism>
<evidence type="ECO:0000256" key="1">
    <source>
        <dbReference type="ARBA" id="ARBA00004429"/>
    </source>
</evidence>
<feature type="transmembrane region" description="Helical" evidence="8">
    <location>
        <begin position="211"/>
        <end position="231"/>
    </location>
</feature>
<feature type="transmembrane region" description="Helical" evidence="8">
    <location>
        <begin position="238"/>
        <end position="257"/>
    </location>
</feature>
<protein>
    <submittedName>
        <fullName evidence="10">TRAP transporter large permease subunit</fullName>
    </submittedName>
</protein>
<dbReference type="InterPro" id="IPR004681">
    <property type="entry name" value="TRAP_DctM"/>
</dbReference>
<evidence type="ECO:0000256" key="3">
    <source>
        <dbReference type="ARBA" id="ARBA00022519"/>
    </source>
</evidence>
<feature type="transmembrane region" description="Helical" evidence="8">
    <location>
        <begin position="136"/>
        <end position="160"/>
    </location>
</feature>
<sequence length="413" mass="41174">MMGLAVLAAVAVLVALHMPVALSLILSGAIGLAVLGAGGQIPDQLWALLAAPDLAAVPLVLLLGNIAFHGGYATQLHDAAAVLLQGRRGGLALASILGCAGFAATSGSSVACAATMGRIAVPAMGQAEYDPRLAGSSVAIGSTLGALLPPSMLLILWALLTGTPLAQMFMGALLPAALSLAGMVATVLWWVQRDLEAGPAAQILQVPRGAAIRAAWPAPVLLAILLGGIGFGLLSPVAALGLCAGVMLALALGNGRLTGEALLSVLRDSILQAAITLLMLAGARLVLTAMDLSGLPGMLAVEAGALPLLAAVMLLGLACVVLGLLAEPALILILALPFALGIGAAHGPGPVWSGIVLIKLVEIALILPPLGLNAVVVATAARIHPQAVFAGLGRFLFLDLLVLTALVMFPALA</sequence>
<evidence type="ECO:0000256" key="2">
    <source>
        <dbReference type="ARBA" id="ARBA00022475"/>
    </source>
</evidence>
<dbReference type="Proteomes" id="UP000644749">
    <property type="component" value="Unassembled WGS sequence"/>
</dbReference>
<keyword evidence="5 8" id="KW-1133">Transmembrane helix</keyword>
<evidence type="ECO:0000313" key="11">
    <source>
        <dbReference type="Proteomes" id="UP000644749"/>
    </source>
</evidence>
<keyword evidence="11" id="KW-1185">Reference proteome</keyword>
<evidence type="ECO:0000313" key="10">
    <source>
        <dbReference type="EMBL" id="MBL3672662.1"/>
    </source>
</evidence>
<accession>A0ABS1S1S9</accession>
<comment type="caution">
    <text evidence="10">The sequence shown here is derived from an EMBL/GenBank/DDBJ whole genome shotgun (WGS) entry which is preliminary data.</text>
</comment>
<evidence type="ECO:0000256" key="5">
    <source>
        <dbReference type="ARBA" id="ARBA00022989"/>
    </source>
</evidence>
<reference evidence="10 11" key="1">
    <citation type="submission" date="2021-01" db="EMBL/GenBank/DDBJ databases">
        <title>011410 draft genome.</title>
        <authorList>
            <person name="Lang L."/>
        </authorList>
    </citation>
    <scope>NUCLEOTIDE SEQUENCE [LARGE SCALE GENOMIC DNA]</scope>
    <source>
        <strain evidence="10 11">KCTC 42845</strain>
    </source>
</reference>
<dbReference type="InterPro" id="IPR010656">
    <property type="entry name" value="DctM"/>
</dbReference>
<name>A0ABS1S1S9_9RHOB</name>
<feature type="transmembrane region" description="Helical" evidence="8">
    <location>
        <begin position="47"/>
        <end position="68"/>
    </location>
</feature>
<feature type="transmembrane region" description="Helical" evidence="8">
    <location>
        <begin position="329"/>
        <end position="348"/>
    </location>
</feature>
<comment type="subcellular location">
    <subcellularLocation>
        <location evidence="1 7">Cell inner membrane</location>
        <topology evidence="1 7">Multi-pass membrane protein</topology>
    </subcellularLocation>
</comment>
<proteinExistence type="predicted"/>
<dbReference type="RefSeq" id="WP_191308318.1">
    <property type="nucleotide sequence ID" value="NZ_JAESHT010000003.1"/>
</dbReference>
<dbReference type="Pfam" id="PF06808">
    <property type="entry name" value="DctM"/>
    <property type="match status" value="1"/>
</dbReference>
<feature type="transmembrane region" description="Helical" evidence="8">
    <location>
        <begin position="360"/>
        <end position="381"/>
    </location>
</feature>
<feature type="transmembrane region" description="Helical" evidence="8">
    <location>
        <begin position="269"/>
        <end position="287"/>
    </location>
</feature>
<feature type="transmembrane region" description="Helical" evidence="8">
    <location>
        <begin position="299"/>
        <end position="323"/>
    </location>
</feature>
<keyword evidence="7" id="KW-0813">Transport</keyword>
<dbReference type="PANTHER" id="PTHR33362:SF5">
    <property type="entry name" value="C4-DICARBOXYLATE TRAP TRANSPORTER LARGE PERMEASE PROTEIN DCTM"/>
    <property type="match status" value="1"/>
</dbReference>
<keyword evidence="2" id="KW-1003">Cell membrane</keyword>